<gene>
    <name evidence="2" type="ORF">IAD22_01330</name>
</gene>
<feature type="domain" description="Carbohydrate-binding" evidence="1">
    <location>
        <begin position="21"/>
        <end position="200"/>
    </location>
</feature>
<accession>A0A9D1S7S1</accession>
<comment type="caution">
    <text evidence="2">The sequence shown here is derived from an EMBL/GenBank/DDBJ whole genome shotgun (WGS) entry which is preliminary data.</text>
</comment>
<dbReference type="GO" id="GO:0016052">
    <property type="term" value="P:carbohydrate catabolic process"/>
    <property type="evidence" value="ECO:0007669"/>
    <property type="project" value="InterPro"/>
</dbReference>
<reference evidence="2" key="2">
    <citation type="journal article" date="2021" name="PeerJ">
        <title>Extensive microbial diversity within the chicken gut microbiome revealed by metagenomics and culture.</title>
        <authorList>
            <person name="Gilroy R."/>
            <person name="Ravi A."/>
            <person name="Getino M."/>
            <person name="Pursley I."/>
            <person name="Horton D.L."/>
            <person name="Alikhan N.F."/>
            <person name="Baker D."/>
            <person name="Gharbi K."/>
            <person name="Hall N."/>
            <person name="Watson M."/>
            <person name="Adriaenssens E.M."/>
            <person name="Foster-Nyarko E."/>
            <person name="Jarju S."/>
            <person name="Secka A."/>
            <person name="Antonio M."/>
            <person name="Oren A."/>
            <person name="Chaudhuri R.R."/>
            <person name="La Ragione R."/>
            <person name="Hildebrand F."/>
            <person name="Pallen M.J."/>
        </authorList>
    </citation>
    <scope>NUCLEOTIDE SEQUENCE</scope>
    <source>
        <strain evidence="2">ChiGjej1B1-1684</strain>
    </source>
</reference>
<dbReference type="InterPro" id="IPR010502">
    <property type="entry name" value="Carb-bd_dom_fam9"/>
</dbReference>
<dbReference type="Gene3D" id="2.60.40.1190">
    <property type="match status" value="1"/>
</dbReference>
<protein>
    <submittedName>
        <fullName evidence="2">Carbohydrate-binding family 9-like protein</fullName>
    </submittedName>
</protein>
<dbReference type="CDD" id="cd09620">
    <property type="entry name" value="CBM9_like_3"/>
    <property type="match status" value="1"/>
</dbReference>
<dbReference type="EMBL" id="DVNG01000019">
    <property type="protein sequence ID" value="HIU49642.1"/>
    <property type="molecule type" value="Genomic_DNA"/>
</dbReference>
<dbReference type="Pfam" id="PF16011">
    <property type="entry name" value="CBM9_2"/>
    <property type="match status" value="1"/>
</dbReference>
<name>A0A9D1S7S1_9FIRM</name>
<dbReference type="GO" id="GO:0004553">
    <property type="term" value="F:hydrolase activity, hydrolyzing O-glycosyl compounds"/>
    <property type="evidence" value="ECO:0007669"/>
    <property type="project" value="InterPro"/>
</dbReference>
<dbReference type="GO" id="GO:0030246">
    <property type="term" value="F:carbohydrate binding"/>
    <property type="evidence" value="ECO:0007669"/>
    <property type="project" value="InterPro"/>
</dbReference>
<evidence type="ECO:0000313" key="2">
    <source>
        <dbReference type="EMBL" id="HIU49642.1"/>
    </source>
</evidence>
<organism evidence="2 3">
    <name type="scientific">Candidatus Limousia pullorum</name>
    <dbReference type="NCBI Taxonomy" id="2840860"/>
    <lineage>
        <taxon>Bacteria</taxon>
        <taxon>Bacillati</taxon>
        <taxon>Bacillota</taxon>
        <taxon>Clostridia</taxon>
        <taxon>Eubacteriales</taxon>
        <taxon>Oscillospiraceae</taxon>
        <taxon>Oscillospiraceae incertae sedis</taxon>
        <taxon>Candidatus Limousia</taxon>
    </lineage>
</organism>
<evidence type="ECO:0000313" key="3">
    <source>
        <dbReference type="Proteomes" id="UP000824118"/>
    </source>
</evidence>
<sequence length="206" mass="23717">MEYKIKKIQSKADIDLCNEFEITNYKWRNVYTPKVVGKMGFIPGEGIFAKMTCFEENPLALKTQDRERVCDDSTMEIFLAFTEEGEELSNDVMYINFEFNSNAKMYAKYGKGRKGRTFISEELCKECNCTVTKDEKSWTATVLFPINFLEETCNAGKLDVGSQFYCNFYKISETPEIEHYGSFAPIGTETPNFHVPVYFAKAIIVE</sequence>
<evidence type="ECO:0000259" key="1">
    <source>
        <dbReference type="Pfam" id="PF16011"/>
    </source>
</evidence>
<proteinExistence type="predicted"/>
<dbReference type="AlphaFoldDB" id="A0A9D1S7S1"/>
<reference evidence="2" key="1">
    <citation type="submission" date="2020-10" db="EMBL/GenBank/DDBJ databases">
        <authorList>
            <person name="Gilroy R."/>
        </authorList>
    </citation>
    <scope>NUCLEOTIDE SEQUENCE</scope>
    <source>
        <strain evidence="2">ChiGjej1B1-1684</strain>
    </source>
</reference>
<dbReference type="Proteomes" id="UP000824118">
    <property type="component" value="Unassembled WGS sequence"/>
</dbReference>